<gene>
    <name evidence="3" type="ORF">GCM10010918_57780</name>
</gene>
<dbReference type="Pfam" id="PF13276">
    <property type="entry name" value="HTH_21"/>
    <property type="match status" value="1"/>
</dbReference>
<comment type="caution">
    <text evidence="3">The sequence shown here is derived from an EMBL/GenBank/DDBJ whole genome shotgun (WGS) entry which is preliminary data.</text>
</comment>
<sequence>MLDVSRSGYYKWLSEKGNPNSYQQRRMALVARITWLFHNSINRYGSPKITFLLCKEGWKVSERLVSKLMKENGLRSCVSKKFGENTTDSNHDQPIAPNLLNQNFQTTAPNKVWVTDITYIPCREGRMYLASVLDLYTRKIVGWKLADRMTRELVLAALDHAYEAQQPKKGLIHHSDRGSQYASEDYRERLKKYKMKASMSRKGNCYDNACIESFHSVLKKEFIYCTKFKTKAQAQQEMFEYIELFYNRKRIHSSLGYLSPNQFELKFYKKVS</sequence>
<dbReference type="Proteomes" id="UP000600247">
    <property type="component" value="Unassembled WGS sequence"/>
</dbReference>
<dbReference type="Pfam" id="PF13333">
    <property type="entry name" value="rve_2"/>
    <property type="match status" value="1"/>
</dbReference>
<dbReference type="AlphaFoldDB" id="A0A917MDR0"/>
<dbReference type="PROSITE" id="PS50994">
    <property type="entry name" value="INTEGRASE"/>
    <property type="match status" value="1"/>
</dbReference>
<dbReference type="GO" id="GO:0003676">
    <property type="term" value="F:nucleic acid binding"/>
    <property type="evidence" value="ECO:0007669"/>
    <property type="project" value="InterPro"/>
</dbReference>
<evidence type="ECO:0000313" key="4">
    <source>
        <dbReference type="Proteomes" id="UP000600247"/>
    </source>
</evidence>
<proteinExistence type="predicted"/>
<feature type="domain" description="Integrase catalytic" evidence="2">
    <location>
        <begin position="105"/>
        <end position="268"/>
    </location>
</feature>
<keyword evidence="4" id="KW-1185">Reference proteome</keyword>
<dbReference type="PANTHER" id="PTHR46889">
    <property type="entry name" value="TRANSPOSASE INSF FOR INSERTION SEQUENCE IS3B-RELATED"/>
    <property type="match status" value="1"/>
</dbReference>
<dbReference type="InterPro" id="IPR025948">
    <property type="entry name" value="HTH-like_dom"/>
</dbReference>
<dbReference type="GO" id="GO:0015074">
    <property type="term" value="P:DNA integration"/>
    <property type="evidence" value="ECO:0007669"/>
    <property type="project" value="InterPro"/>
</dbReference>
<dbReference type="SUPFAM" id="SSF53098">
    <property type="entry name" value="Ribonuclease H-like"/>
    <property type="match status" value="1"/>
</dbReference>
<accession>A0A917MDR0</accession>
<dbReference type="InterPro" id="IPR036397">
    <property type="entry name" value="RNaseH_sf"/>
</dbReference>
<dbReference type="EMBL" id="BMHY01000032">
    <property type="protein sequence ID" value="GGG91135.1"/>
    <property type="molecule type" value="Genomic_DNA"/>
</dbReference>
<protein>
    <submittedName>
        <fullName evidence="3">Transposase</fullName>
    </submittedName>
</protein>
<dbReference type="PANTHER" id="PTHR46889:SF4">
    <property type="entry name" value="TRANSPOSASE INSO FOR INSERTION SEQUENCE ELEMENT IS911B-RELATED"/>
    <property type="match status" value="1"/>
</dbReference>
<dbReference type="NCBIfam" id="NF033516">
    <property type="entry name" value="transpos_IS3"/>
    <property type="match status" value="1"/>
</dbReference>
<organism evidence="3 4">
    <name type="scientific">Paenibacillus radicis</name>
    <name type="common">ex Gao et al. 2016</name>
    <dbReference type="NCBI Taxonomy" id="1737354"/>
    <lineage>
        <taxon>Bacteria</taxon>
        <taxon>Bacillati</taxon>
        <taxon>Bacillota</taxon>
        <taxon>Bacilli</taxon>
        <taxon>Bacillales</taxon>
        <taxon>Paenibacillaceae</taxon>
        <taxon>Paenibacillus</taxon>
    </lineage>
</organism>
<dbReference type="Gene3D" id="3.30.420.10">
    <property type="entry name" value="Ribonuclease H-like superfamily/Ribonuclease H"/>
    <property type="match status" value="1"/>
</dbReference>
<dbReference type="Pfam" id="PF00665">
    <property type="entry name" value="rve"/>
    <property type="match status" value="1"/>
</dbReference>
<name>A0A917MDR0_9BACL</name>
<reference evidence="3 4" key="1">
    <citation type="journal article" date="2014" name="Int. J. Syst. Evol. Microbiol.">
        <title>Complete genome sequence of Corynebacterium casei LMG S-19264T (=DSM 44701T), isolated from a smear-ripened cheese.</title>
        <authorList>
            <consortium name="US DOE Joint Genome Institute (JGI-PGF)"/>
            <person name="Walter F."/>
            <person name="Albersmeier A."/>
            <person name="Kalinowski J."/>
            <person name="Ruckert C."/>
        </authorList>
    </citation>
    <scope>NUCLEOTIDE SEQUENCE [LARGE SCALE GENOMIC DNA]</scope>
    <source>
        <strain evidence="3 4">CGMCC 1.15286</strain>
    </source>
</reference>
<dbReference type="InterPro" id="IPR050900">
    <property type="entry name" value="Transposase_IS3/IS150/IS904"/>
</dbReference>
<comment type="function">
    <text evidence="1">Involved in the transposition of the insertion sequence.</text>
</comment>
<evidence type="ECO:0000313" key="3">
    <source>
        <dbReference type="EMBL" id="GGG91135.1"/>
    </source>
</evidence>
<dbReference type="InterPro" id="IPR048020">
    <property type="entry name" value="Transpos_IS3"/>
</dbReference>
<evidence type="ECO:0000256" key="1">
    <source>
        <dbReference type="ARBA" id="ARBA00002286"/>
    </source>
</evidence>
<dbReference type="InterPro" id="IPR012337">
    <property type="entry name" value="RNaseH-like_sf"/>
</dbReference>
<dbReference type="InterPro" id="IPR001584">
    <property type="entry name" value="Integrase_cat-core"/>
</dbReference>
<evidence type="ECO:0000259" key="2">
    <source>
        <dbReference type="PROSITE" id="PS50994"/>
    </source>
</evidence>